<accession>A0A1G2G6Z0</accession>
<feature type="transmembrane region" description="Helical" evidence="1">
    <location>
        <begin position="12"/>
        <end position="35"/>
    </location>
</feature>
<gene>
    <name evidence="2" type="ORF">A2756_02960</name>
</gene>
<reference evidence="2 3" key="1">
    <citation type="journal article" date="2016" name="Nat. Commun.">
        <title>Thousands of microbial genomes shed light on interconnected biogeochemical processes in an aquifer system.</title>
        <authorList>
            <person name="Anantharaman K."/>
            <person name="Brown C.T."/>
            <person name="Hug L.A."/>
            <person name="Sharon I."/>
            <person name="Castelle C.J."/>
            <person name="Probst A.J."/>
            <person name="Thomas B.C."/>
            <person name="Singh A."/>
            <person name="Wilkins M.J."/>
            <person name="Karaoz U."/>
            <person name="Brodie E.L."/>
            <person name="Williams K.H."/>
            <person name="Hubbard S.S."/>
            <person name="Banfield J.F."/>
        </authorList>
    </citation>
    <scope>NUCLEOTIDE SEQUENCE [LARGE SCALE GENOMIC DNA]</scope>
</reference>
<keyword evidence="1" id="KW-0472">Membrane</keyword>
<evidence type="ECO:0000256" key="1">
    <source>
        <dbReference type="SAM" id="Phobius"/>
    </source>
</evidence>
<sequence>MLRRDFTGGFAKLTTIIIVAVPIAAAAYITLYAPFLPPTKYWFHAPKDFEECTKARGEVFFSMPPKCRFHGREFTNDALTIERDEVKDSGASTSSEVIDTSDWKTYRNEEYGFEFKYPSWGARVEVERDSEDVFYIKLLNGGLEKKFIAFAVDENRDNLSFESWFAGNVDKNSLLVRYAVFKYRKTDDGEFYEMTSNPLPDEWLDKYGPLAAMTFIRDNRKNYILAISLLDADIDHSSYVYTEKQLLREVVASLVFH</sequence>
<dbReference type="STRING" id="1802115.A2756_02960"/>
<keyword evidence="1" id="KW-1133">Transmembrane helix</keyword>
<comment type="caution">
    <text evidence="2">The sequence shown here is derived from an EMBL/GenBank/DDBJ whole genome shotgun (WGS) entry which is preliminary data.</text>
</comment>
<evidence type="ECO:0000313" key="2">
    <source>
        <dbReference type="EMBL" id="OGZ45842.1"/>
    </source>
</evidence>
<dbReference type="EMBL" id="MHNL01000005">
    <property type="protein sequence ID" value="OGZ45842.1"/>
    <property type="molecule type" value="Genomic_DNA"/>
</dbReference>
<evidence type="ECO:0000313" key="3">
    <source>
        <dbReference type="Proteomes" id="UP000177785"/>
    </source>
</evidence>
<dbReference type="Proteomes" id="UP000177785">
    <property type="component" value="Unassembled WGS sequence"/>
</dbReference>
<dbReference type="AlphaFoldDB" id="A0A1G2G6Z0"/>
<keyword evidence="1" id="KW-0812">Transmembrane</keyword>
<protein>
    <submittedName>
        <fullName evidence="2">Uncharacterized protein</fullName>
    </submittedName>
</protein>
<proteinExistence type="predicted"/>
<organism evidence="2 3">
    <name type="scientific">Candidatus Ryanbacteria bacterium RIFCSPHIGHO2_01_FULL_48_27</name>
    <dbReference type="NCBI Taxonomy" id="1802115"/>
    <lineage>
        <taxon>Bacteria</taxon>
        <taxon>Candidatus Ryaniibacteriota</taxon>
    </lineage>
</organism>
<name>A0A1G2G6Z0_9BACT</name>